<name>A0A6J2THB3_DROLE</name>
<dbReference type="PANTHER" id="PTHR19316">
    <property type="entry name" value="PROTEIN FOLDING REGULATOR"/>
    <property type="match status" value="1"/>
</dbReference>
<dbReference type="GO" id="GO:0000774">
    <property type="term" value="F:adenyl-nucleotide exchange factor activity"/>
    <property type="evidence" value="ECO:0007669"/>
    <property type="project" value="TreeGrafter"/>
</dbReference>
<dbReference type="Pfam" id="PF08609">
    <property type="entry name" value="Fes1"/>
    <property type="match status" value="1"/>
</dbReference>
<keyword evidence="1" id="KW-0677">Repeat</keyword>
<organism evidence="3 4">
    <name type="scientific">Drosophila lebanonensis</name>
    <name type="common">Fruit fly</name>
    <name type="synonym">Scaptodrosophila lebanonensis</name>
    <dbReference type="NCBI Taxonomy" id="7225"/>
    <lineage>
        <taxon>Eukaryota</taxon>
        <taxon>Metazoa</taxon>
        <taxon>Ecdysozoa</taxon>
        <taxon>Arthropoda</taxon>
        <taxon>Hexapoda</taxon>
        <taxon>Insecta</taxon>
        <taxon>Pterygota</taxon>
        <taxon>Neoptera</taxon>
        <taxon>Endopterygota</taxon>
        <taxon>Diptera</taxon>
        <taxon>Brachycera</taxon>
        <taxon>Muscomorpha</taxon>
        <taxon>Ephydroidea</taxon>
        <taxon>Drosophilidae</taxon>
        <taxon>Scaptodrosophila</taxon>
    </lineage>
</organism>
<accession>A0A6J2THB3</accession>
<proteinExistence type="predicted"/>
<evidence type="ECO:0000259" key="2">
    <source>
        <dbReference type="Pfam" id="PF08609"/>
    </source>
</evidence>
<dbReference type="GO" id="GO:0005783">
    <property type="term" value="C:endoplasmic reticulum"/>
    <property type="evidence" value="ECO:0007669"/>
    <property type="project" value="TreeGrafter"/>
</dbReference>
<dbReference type="InterPro" id="IPR013918">
    <property type="entry name" value="Nucleotide_exch_fac_Fes1"/>
</dbReference>
<dbReference type="Proteomes" id="UP000504634">
    <property type="component" value="Unplaced"/>
</dbReference>
<dbReference type="PANTHER" id="PTHR19316:SF18">
    <property type="entry name" value="HSP70-BINDING PROTEIN 1"/>
    <property type="match status" value="1"/>
</dbReference>
<dbReference type="InterPro" id="IPR016024">
    <property type="entry name" value="ARM-type_fold"/>
</dbReference>
<dbReference type="Gene3D" id="1.25.10.10">
    <property type="entry name" value="Leucine-rich Repeat Variant"/>
    <property type="match status" value="1"/>
</dbReference>
<dbReference type="SUPFAM" id="SSF48371">
    <property type="entry name" value="ARM repeat"/>
    <property type="match status" value="1"/>
</dbReference>
<sequence length="302" mass="34148">MDPARRKLNLQGLLRYAVEQTNGEEATVHEVDPERAEFLQNALKSMTIDVIQEFEKAVAVLENQSSTKSERLDSLNVIRSYIDDLDLANNFVKFGGTTTILRYTKDSEKDLQALSNDIIAEMSQNNPYCQNHFLNENIIPQLLIKLNDPDEELSRSSIYAISSLIRNFEPGLKEFLRVDGIQVLVSCLRSPITKVYIKSAFLISSLASQNESIKEDLIKNNAVEVLLENINYIDGFDSKLETTLSALLSLSSNSNWAITKEKQMEVTTVLKQIISKNKELDNCEDTVKYAENILEYLNGQKA</sequence>
<keyword evidence="3" id="KW-1185">Reference proteome</keyword>
<evidence type="ECO:0000256" key="1">
    <source>
        <dbReference type="ARBA" id="ARBA00022737"/>
    </source>
</evidence>
<dbReference type="AlphaFoldDB" id="A0A6J2THB3"/>
<gene>
    <name evidence="4" type="primary">LOC115624716</name>
</gene>
<dbReference type="GeneID" id="115624716"/>
<dbReference type="InterPro" id="IPR050693">
    <property type="entry name" value="Hsp70_NEF-Inhibitors"/>
</dbReference>
<protein>
    <submittedName>
        <fullName evidence="4">Hsp70 nucleotide exchange factor FES1</fullName>
    </submittedName>
</protein>
<evidence type="ECO:0000313" key="4">
    <source>
        <dbReference type="RefSeq" id="XP_030375399.1"/>
    </source>
</evidence>
<feature type="domain" description="Nucleotide exchange factor Fes1" evidence="2">
    <location>
        <begin position="10"/>
        <end position="90"/>
    </location>
</feature>
<reference evidence="4" key="1">
    <citation type="submission" date="2025-08" db="UniProtKB">
        <authorList>
            <consortium name="RefSeq"/>
        </authorList>
    </citation>
    <scope>IDENTIFICATION</scope>
    <source>
        <strain evidence="4">11010-0011.00</strain>
        <tissue evidence="4">Whole body</tissue>
    </source>
</reference>
<dbReference type="OrthoDB" id="10250458at2759"/>
<dbReference type="RefSeq" id="XP_030375399.1">
    <property type="nucleotide sequence ID" value="XM_030519539.1"/>
</dbReference>
<dbReference type="InterPro" id="IPR011989">
    <property type="entry name" value="ARM-like"/>
</dbReference>
<evidence type="ECO:0000313" key="3">
    <source>
        <dbReference type="Proteomes" id="UP000504634"/>
    </source>
</evidence>